<dbReference type="InterPro" id="IPR013762">
    <property type="entry name" value="Integrase-like_cat_sf"/>
</dbReference>
<dbReference type="RefSeq" id="WP_345861393.1">
    <property type="nucleotide sequence ID" value="NZ_CP032664.1"/>
</dbReference>
<evidence type="ECO:0000313" key="4">
    <source>
        <dbReference type="EMBL" id="QQO85653.1"/>
    </source>
</evidence>
<dbReference type="EMBL" id="CP032664">
    <property type="protein sequence ID" value="QQO85653.1"/>
    <property type="molecule type" value="Genomic_DNA"/>
</dbReference>
<proteinExistence type="predicted"/>
<dbReference type="PANTHER" id="PTHR30349">
    <property type="entry name" value="PHAGE INTEGRASE-RELATED"/>
    <property type="match status" value="1"/>
</dbReference>
<dbReference type="InterPro" id="IPR050090">
    <property type="entry name" value="Tyrosine_recombinase_XerCD"/>
</dbReference>
<protein>
    <submittedName>
        <fullName evidence="4">Site-specific integrase</fullName>
    </submittedName>
</protein>
<dbReference type="AlphaFoldDB" id="A0A7T8EG14"/>
<organism evidence="4">
    <name type="scientific">Shewanella algae</name>
    <dbReference type="NCBI Taxonomy" id="38313"/>
    <lineage>
        <taxon>Bacteria</taxon>
        <taxon>Pseudomonadati</taxon>
        <taxon>Pseudomonadota</taxon>
        <taxon>Gammaproteobacteria</taxon>
        <taxon>Alteromonadales</taxon>
        <taxon>Shewanellaceae</taxon>
        <taxon>Shewanella</taxon>
    </lineage>
</organism>
<evidence type="ECO:0000256" key="1">
    <source>
        <dbReference type="ARBA" id="ARBA00022908"/>
    </source>
</evidence>
<gene>
    <name evidence="4" type="ORF">D7032_21695</name>
</gene>
<dbReference type="PANTHER" id="PTHR30349:SF64">
    <property type="entry name" value="PROPHAGE INTEGRASE INTD-RELATED"/>
    <property type="match status" value="1"/>
</dbReference>
<dbReference type="SUPFAM" id="SSF56349">
    <property type="entry name" value="DNA breaking-rejoining enzymes"/>
    <property type="match status" value="1"/>
</dbReference>
<dbReference type="CDD" id="cd00397">
    <property type="entry name" value="DNA_BRE_C"/>
    <property type="match status" value="1"/>
</dbReference>
<evidence type="ECO:0000259" key="3">
    <source>
        <dbReference type="PROSITE" id="PS51898"/>
    </source>
</evidence>
<dbReference type="GO" id="GO:0006310">
    <property type="term" value="P:DNA recombination"/>
    <property type="evidence" value="ECO:0007669"/>
    <property type="project" value="UniProtKB-KW"/>
</dbReference>
<dbReference type="Gene3D" id="1.10.443.10">
    <property type="entry name" value="Intergrase catalytic core"/>
    <property type="match status" value="1"/>
</dbReference>
<keyword evidence="2" id="KW-0233">DNA recombination</keyword>
<feature type="domain" description="Tyr recombinase" evidence="3">
    <location>
        <begin position="189"/>
        <end position="430"/>
    </location>
</feature>
<dbReference type="InterPro" id="IPR011010">
    <property type="entry name" value="DNA_brk_join_enz"/>
</dbReference>
<keyword evidence="1" id="KW-0229">DNA integration</keyword>
<reference evidence="4" key="1">
    <citation type="submission" date="2018-09" db="EMBL/GenBank/DDBJ databases">
        <title>Genome sequencing and analysis.</title>
        <authorList>
            <person name="Huang Y.-T."/>
        </authorList>
    </citation>
    <scope>NUCLEOTIDE SEQUENCE</scope>
    <source>
        <strain evidence="4">HIDE</strain>
    </source>
</reference>
<sequence>MAYLIKSVDVHIGCEIITETDPIEFLNGRNLGSLPTIYDQNWGYVAPVNHWFIHLKANKRLENLSSYARALLHYWNFLESENLIWDVFPLAKGLKPTYRYRNDKLLKSVKAGELAYSTANTYMTHVVQFYLWAAHERYYHISEKHKPFEIEFVRIQRSDMLAHMMPKFLVQTTDLRIRTPRDATSKNIRGLKPLTQIALTHLALHLRNTPCEFRLICLLAAQCGLRIQEASGLTLAALEQSVQRSGSITHFELTIGPSNGVPTKYNKTRTIEITNRLLSDLKTYAISERRMCRLDKLLSKIEFHKGINDIKKSHSVHVSKEKLDALTTALRYEPLFISQQGNPYDPNTIGSRFGEVRRSIIKSGIQFEHKFHDLRCSYATYRLHSLLEAGIEPANALSLLMGWMGHKNESTTWKYLQYLKRKEALKEKISVLDSIMHQALEDANEQDIEINSSLG</sequence>
<name>A0A7T8EG14_9GAMM</name>
<dbReference type="Pfam" id="PF00589">
    <property type="entry name" value="Phage_integrase"/>
    <property type="match status" value="1"/>
</dbReference>
<dbReference type="InterPro" id="IPR002104">
    <property type="entry name" value="Integrase_catalytic"/>
</dbReference>
<dbReference type="GO" id="GO:0015074">
    <property type="term" value="P:DNA integration"/>
    <property type="evidence" value="ECO:0007669"/>
    <property type="project" value="UniProtKB-KW"/>
</dbReference>
<evidence type="ECO:0000256" key="2">
    <source>
        <dbReference type="ARBA" id="ARBA00023172"/>
    </source>
</evidence>
<accession>A0A7T8EG14</accession>
<dbReference type="PROSITE" id="PS51898">
    <property type="entry name" value="TYR_RECOMBINASE"/>
    <property type="match status" value="1"/>
</dbReference>
<dbReference type="GO" id="GO:0003677">
    <property type="term" value="F:DNA binding"/>
    <property type="evidence" value="ECO:0007669"/>
    <property type="project" value="InterPro"/>
</dbReference>